<protein>
    <recommendedName>
        <fullName evidence="5">Longin domain-containing protein</fullName>
    </recommendedName>
</protein>
<dbReference type="InterPro" id="IPR011012">
    <property type="entry name" value="Longin-like_dom_sf"/>
</dbReference>
<dbReference type="AlphaFoldDB" id="A0A9Q1QLR8"/>
<dbReference type="OrthoDB" id="1918034at2759"/>
<dbReference type="PANTHER" id="PTHR47461">
    <property type="entry name" value="PHYTOLONGIN PHYL1.2"/>
    <property type="match status" value="1"/>
</dbReference>
<dbReference type="InterPro" id="IPR010908">
    <property type="entry name" value="Longin_dom"/>
</dbReference>
<feature type="region of interest" description="Disordered" evidence="4">
    <location>
        <begin position="287"/>
        <end position="313"/>
    </location>
</feature>
<comment type="subcellular location">
    <subcellularLocation>
        <location evidence="1">Membrane</location>
    </subcellularLocation>
</comment>
<evidence type="ECO:0000313" key="7">
    <source>
        <dbReference type="Proteomes" id="UP001153076"/>
    </source>
</evidence>
<dbReference type="GO" id="GO:0016020">
    <property type="term" value="C:membrane"/>
    <property type="evidence" value="ECO:0007669"/>
    <property type="project" value="UniProtKB-SubCell"/>
</dbReference>
<feature type="region of interest" description="Disordered" evidence="4">
    <location>
        <begin position="196"/>
        <end position="220"/>
    </location>
</feature>
<reference evidence="6" key="1">
    <citation type="submission" date="2022-04" db="EMBL/GenBank/DDBJ databases">
        <title>Carnegiea gigantea Genome sequencing and assembly v2.</title>
        <authorList>
            <person name="Copetti D."/>
            <person name="Sanderson M.J."/>
            <person name="Burquez A."/>
            <person name="Wojciechowski M.F."/>
        </authorList>
    </citation>
    <scope>NUCLEOTIDE SEQUENCE</scope>
    <source>
        <strain evidence="6">SGP5-SGP5p</strain>
        <tissue evidence="6">Aerial part</tissue>
    </source>
</reference>
<name>A0A9Q1QLR8_9CARY</name>
<sequence length="313" mass="34821">MILDPDLFRYACIAHRDHNDSSDPVILAEFNSADSSLQDLAHQCLRKAPSHHSVFSHSYRNQTYSFLFENAFIFFGIFDSNVPKSDQFQFLGRLKEVLNHLVRGNPNHHKFTPCCFQGELHPIFHKLMSESFDLGSLHLGSNGVHGVGSPLDVSGPVSGPSKGRKILSVPLFTPSKVGYKMKRLCGEGMSESKESLVDSKADFSDAGSEGDGKSREITGQNGVCYVDGGRQRATRIWRRHVLARWLRKMQEILGSLMVTLCTSITPPPPIVCPESVSTTHKATKIFDLAPKGSNPHAPSPFPYKENKRKQKED</sequence>
<evidence type="ECO:0000256" key="4">
    <source>
        <dbReference type="SAM" id="MobiDB-lite"/>
    </source>
</evidence>
<evidence type="ECO:0000256" key="1">
    <source>
        <dbReference type="ARBA" id="ARBA00004370"/>
    </source>
</evidence>
<dbReference type="EMBL" id="JAKOGI010000058">
    <property type="protein sequence ID" value="KAJ8446221.1"/>
    <property type="molecule type" value="Genomic_DNA"/>
</dbReference>
<organism evidence="6 7">
    <name type="scientific">Carnegiea gigantea</name>
    <dbReference type="NCBI Taxonomy" id="171969"/>
    <lineage>
        <taxon>Eukaryota</taxon>
        <taxon>Viridiplantae</taxon>
        <taxon>Streptophyta</taxon>
        <taxon>Embryophyta</taxon>
        <taxon>Tracheophyta</taxon>
        <taxon>Spermatophyta</taxon>
        <taxon>Magnoliopsida</taxon>
        <taxon>eudicotyledons</taxon>
        <taxon>Gunneridae</taxon>
        <taxon>Pentapetalae</taxon>
        <taxon>Caryophyllales</taxon>
        <taxon>Cactineae</taxon>
        <taxon>Cactaceae</taxon>
        <taxon>Cactoideae</taxon>
        <taxon>Echinocereeae</taxon>
        <taxon>Carnegiea</taxon>
    </lineage>
</organism>
<keyword evidence="7" id="KW-1185">Reference proteome</keyword>
<evidence type="ECO:0000256" key="2">
    <source>
        <dbReference type="ARBA" id="ARBA00008025"/>
    </source>
</evidence>
<comment type="caution">
    <text evidence="6">The sequence shown here is derived from an EMBL/GenBank/DDBJ whole genome shotgun (WGS) entry which is preliminary data.</text>
</comment>
<gene>
    <name evidence="6" type="ORF">Cgig2_015992</name>
</gene>
<proteinExistence type="inferred from homology"/>
<dbReference type="Gene3D" id="3.30.450.50">
    <property type="entry name" value="Longin domain"/>
    <property type="match status" value="1"/>
</dbReference>
<evidence type="ECO:0000256" key="3">
    <source>
        <dbReference type="ARBA" id="ARBA00023136"/>
    </source>
</evidence>
<evidence type="ECO:0000313" key="6">
    <source>
        <dbReference type="EMBL" id="KAJ8446221.1"/>
    </source>
</evidence>
<accession>A0A9Q1QLR8</accession>
<dbReference type="SUPFAM" id="SSF64356">
    <property type="entry name" value="SNARE-like"/>
    <property type="match status" value="1"/>
</dbReference>
<dbReference type="PANTHER" id="PTHR47461:SF3">
    <property type="entry name" value="PHYTOLONGIN PHYL2.2"/>
    <property type="match status" value="1"/>
</dbReference>
<comment type="similarity">
    <text evidence="2">Belongs to the synaptobrevin family.</text>
</comment>
<dbReference type="InterPro" id="IPR044783">
    <property type="entry name" value="PHYL"/>
</dbReference>
<dbReference type="Proteomes" id="UP001153076">
    <property type="component" value="Unassembled WGS sequence"/>
</dbReference>
<evidence type="ECO:0000259" key="5">
    <source>
        <dbReference type="PROSITE" id="PS50859"/>
    </source>
</evidence>
<feature type="domain" description="Longin" evidence="5">
    <location>
        <begin position="13"/>
        <end position="96"/>
    </location>
</feature>
<keyword evidence="3" id="KW-0472">Membrane</keyword>
<dbReference type="PROSITE" id="PS50859">
    <property type="entry name" value="LONGIN"/>
    <property type="match status" value="1"/>
</dbReference>